<accession>A0A6V8LDS5</accession>
<name>A0A6V8LDS5_9ACTN</name>
<sequence length="149" mass="15498">MSAPFSPLATLAPLYVETSIPSPATARVAVAGEVDLATAAALRERLLRVLHGHSLNLLDVNLAGVTFMDCTGIGALIGVRNAAARAGCQVRVTDPQPIVRRVLEATGLLGVFTAPIEQPQRRPARSEYPLGAEPVPTAVTVQANVTIAA</sequence>
<dbReference type="NCBIfam" id="TIGR00377">
    <property type="entry name" value="ant_ant_sig"/>
    <property type="match status" value="1"/>
</dbReference>
<dbReference type="GO" id="GO:0043856">
    <property type="term" value="F:anti-sigma factor antagonist activity"/>
    <property type="evidence" value="ECO:0007669"/>
    <property type="project" value="InterPro"/>
</dbReference>
<gene>
    <name evidence="4" type="ORF">Prum_090250</name>
</gene>
<protein>
    <recommendedName>
        <fullName evidence="2">Anti-sigma factor antagonist</fullName>
    </recommendedName>
</protein>
<dbReference type="SUPFAM" id="SSF52091">
    <property type="entry name" value="SpoIIaa-like"/>
    <property type="match status" value="1"/>
</dbReference>
<evidence type="ECO:0000259" key="3">
    <source>
        <dbReference type="PROSITE" id="PS50801"/>
    </source>
</evidence>
<dbReference type="PROSITE" id="PS50801">
    <property type="entry name" value="STAS"/>
    <property type="match status" value="1"/>
</dbReference>
<keyword evidence="5" id="KW-1185">Reference proteome</keyword>
<comment type="similarity">
    <text evidence="1 2">Belongs to the anti-sigma-factor antagonist family.</text>
</comment>
<evidence type="ECO:0000313" key="5">
    <source>
        <dbReference type="Proteomes" id="UP000482960"/>
    </source>
</evidence>
<dbReference type="EMBL" id="BLPG01000001">
    <property type="protein sequence ID" value="GFJ95383.1"/>
    <property type="molecule type" value="Genomic_DNA"/>
</dbReference>
<dbReference type="InterPro" id="IPR003658">
    <property type="entry name" value="Anti-sigma_ant"/>
</dbReference>
<feature type="domain" description="STAS" evidence="3">
    <location>
        <begin position="28"/>
        <end position="108"/>
    </location>
</feature>
<proteinExistence type="inferred from homology"/>
<reference evidence="4 5" key="2">
    <citation type="submission" date="2020-03" db="EMBL/GenBank/DDBJ databases">
        <authorList>
            <person name="Ichikawa N."/>
            <person name="Kimura A."/>
            <person name="Kitahashi Y."/>
            <person name="Uohara A."/>
        </authorList>
    </citation>
    <scope>NUCLEOTIDE SEQUENCE [LARGE SCALE GENOMIC DNA]</scope>
    <source>
        <strain evidence="4 5">NBRC 108638</strain>
    </source>
</reference>
<dbReference type="CDD" id="cd07043">
    <property type="entry name" value="STAS_anti-anti-sigma_factors"/>
    <property type="match status" value="1"/>
</dbReference>
<reference evidence="4 5" key="1">
    <citation type="submission" date="2020-03" db="EMBL/GenBank/DDBJ databases">
        <title>Whole genome shotgun sequence of Phytohabitans rumicis NBRC 108638.</title>
        <authorList>
            <person name="Komaki H."/>
            <person name="Tamura T."/>
        </authorList>
    </citation>
    <scope>NUCLEOTIDE SEQUENCE [LARGE SCALE GENOMIC DNA]</scope>
    <source>
        <strain evidence="4 5">NBRC 108638</strain>
    </source>
</reference>
<dbReference type="PANTHER" id="PTHR33495:SF2">
    <property type="entry name" value="ANTI-SIGMA FACTOR ANTAGONIST TM_1081-RELATED"/>
    <property type="match status" value="1"/>
</dbReference>
<organism evidence="4 5">
    <name type="scientific">Phytohabitans rumicis</name>
    <dbReference type="NCBI Taxonomy" id="1076125"/>
    <lineage>
        <taxon>Bacteria</taxon>
        <taxon>Bacillati</taxon>
        <taxon>Actinomycetota</taxon>
        <taxon>Actinomycetes</taxon>
        <taxon>Micromonosporales</taxon>
        <taxon>Micromonosporaceae</taxon>
    </lineage>
</organism>
<dbReference type="Proteomes" id="UP000482960">
    <property type="component" value="Unassembled WGS sequence"/>
</dbReference>
<evidence type="ECO:0000313" key="4">
    <source>
        <dbReference type="EMBL" id="GFJ95383.1"/>
    </source>
</evidence>
<dbReference type="AlphaFoldDB" id="A0A6V8LDS5"/>
<dbReference type="Pfam" id="PF01740">
    <property type="entry name" value="STAS"/>
    <property type="match status" value="1"/>
</dbReference>
<comment type="caution">
    <text evidence="4">The sequence shown here is derived from an EMBL/GenBank/DDBJ whole genome shotgun (WGS) entry which is preliminary data.</text>
</comment>
<dbReference type="InterPro" id="IPR002645">
    <property type="entry name" value="STAS_dom"/>
</dbReference>
<dbReference type="InterPro" id="IPR036513">
    <property type="entry name" value="STAS_dom_sf"/>
</dbReference>
<evidence type="ECO:0000256" key="2">
    <source>
        <dbReference type="RuleBase" id="RU003749"/>
    </source>
</evidence>
<evidence type="ECO:0000256" key="1">
    <source>
        <dbReference type="ARBA" id="ARBA00009013"/>
    </source>
</evidence>
<dbReference type="Gene3D" id="3.30.750.24">
    <property type="entry name" value="STAS domain"/>
    <property type="match status" value="1"/>
</dbReference>
<dbReference type="PANTHER" id="PTHR33495">
    <property type="entry name" value="ANTI-SIGMA FACTOR ANTAGONIST TM_1081-RELATED-RELATED"/>
    <property type="match status" value="1"/>
</dbReference>
<dbReference type="RefSeq" id="WP_173082949.1">
    <property type="nucleotide sequence ID" value="NZ_BAABJB010000012.1"/>
</dbReference>